<dbReference type="SUPFAM" id="SSF53448">
    <property type="entry name" value="Nucleotide-diphospho-sugar transferases"/>
    <property type="match status" value="1"/>
</dbReference>
<dbReference type="AlphaFoldDB" id="C0B6Z5"/>
<dbReference type="Gene3D" id="3.90.550.20">
    <property type="match status" value="1"/>
</dbReference>
<gene>
    <name evidence="1" type="primary">cpsM</name>
    <name evidence="1" type="ORF">COPCOM_00916</name>
</gene>
<accession>C0B6Z5</accession>
<dbReference type="HOGENOM" id="CLU_3288049_0_0_9"/>
<dbReference type="InterPro" id="IPR029044">
    <property type="entry name" value="Nucleotide-diphossugar_trans"/>
</dbReference>
<comment type="caution">
    <text evidence="1">The sequence shown here is derived from an EMBL/GenBank/DDBJ whole genome shotgun (WGS) entry which is preliminary data.</text>
</comment>
<protein>
    <submittedName>
        <fullName evidence="1">Polysaccharide biosynthesis protein CpsM(V)</fullName>
    </submittedName>
</protein>
<reference evidence="1 2" key="1">
    <citation type="submission" date="2009-02" db="EMBL/GenBank/DDBJ databases">
        <authorList>
            <person name="Fulton L."/>
            <person name="Clifton S."/>
            <person name="Fulton B."/>
            <person name="Xu J."/>
            <person name="Minx P."/>
            <person name="Pepin K.H."/>
            <person name="Johnson M."/>
            <person name="Bhonagiri V."/>
            <person name="Nash W.E."/>
            <person name="Mardis E.R."/>
            <person name="Wilson R.K."/>
        </authorList>
    </citation>
    <scope>NUCLEOTIDE SEQUENCE [LARGE SCALE GENOMIC DNA]</scope>
    <source>
        <strain evidence="1 2">ATCC 27758</strain>
    </source>
</reference>
<evidence type="ECO:0000313" key="1">
    <source>
        <dbReference type="EMBL" id="EEG90688.1"/>
    </source>
</evidence>
<dbReference type="Proteomes" id="UP000003793">
    <property type="component" value="Unassembled WGS sequence"/>
</dbReference>
<organism evidence="1 2">
    <name type="scientific">Coprococcus comes ATCC 27758</name>
    <dbReference type="NCBI Taxonomy" id="470146"/>
    <lineage>
        <taxon>Bacteria</taxon>
        <taxon>Bacillati</taxon>
        <taxon>Bacillota</taxon>
        <taxon>Clostridia</taxon>
        <taxon>Lachnospirales</taxon>
        <taxon>Lachnospiraceae</taxon>
        <taxon>Coprococcus</taxon>
    </lineage>
</organism>
<reference evidence="1 2" key="2">
    <citation type="submission" date="2009-03" db="EMBL/GenBank/DDBJ databases">
        <title>Draft genome sequence of Coprococcus comes (ATCC 27758).</title>
        <authorList>
            <person name="Sudarsanam P."/>
            <person name="Ley R."/>
            <person name="Guruge J."/>
            <person name="Turnbaugh P.J."/>
            <person name="Mahowald M."/>
            <person name="Liep D."/>
            <person name="Gordon J."/>
        </authorList>
    </citation>
    <scope>NUCLEOTIDE SEQUENCE [LARGE SCALE GENOMIC DNA]</scope>
    <source>
        <strain evidence="1 2">ATCC 27758</strain>
    </source>
</reference>
<evidence type="ECO:0000313" key="2">
    <source>
        <dbReference type="Proteomes" id="UP000003793"/>
    </source>
</evidence>
<name>C0B6Z5_9FIRM</name>
<sequence>MIPKVIHYCWFGGNPLPEEAKRCIESWKKVLPRLQDNRVE</sequence>
<dbReference type="EMBL" id="ABVR01000037">
    <property type="protein sequence ID" value="EEG90688.1"/>
    <property type="molecule type" value="Genomic_DNA"/>
</dbReference>
<proteinExistence type="predicted"/>